<organism evidence="3 4">
    <name type="scientific">Thermophilibacter immobilis</name>
    <dbReference type="NCBI Taxonomy" id="2779519"/>
    <lineage>
        <taxon>Bacteria</taxon>
        <taxon>Bacillati</taxon>
        <taxon>Actinomycetota</taxon>
        <taxon>Coriobacteriia</taxon>
        <taxon>Coriobacteriales</taxon>
        <taxon>Atopobiaceae</taxon>
        <taxon>Thermophilibacter</taxon>
    </lineage>
</organism>
<feature type="domain" description="Cyanophycin synthase-like N-terminal" evidence="2">
    <location>
        <begin position="38"/>
        <end position="127"/>
    </location>
</feature>
<evidence type="ECO:0000313" key="3">
    <source>
        <dbReference type="EMBL" id="QOY60698.1"/>
    </source>
</evidence>
<keyword evidence="4" id="KW-1185">Reference proteome</keyword>
<name>A0A7S7MA76_9ACTN</name>
<evidence type="ECO:0000259" key="2">
    <source>
        <dbReference type="Pfam" id="PF18921"/>
    </source>
</evidence>
<dbReference type="RefSeq" id="WP_194371399.1">
    <property type="nucleotide sequence ID" value="NZ_CP063767.1"/>
</dbReference>
<dbReference type="KEGG" id="tio:INP52_00265"/>
<dbReference type="InterPro" id="IPR044019">
    <property type="entry name" value="Cyanophycin_syn_N"/>
</dbReference>
<proteinExistence type="predicted"/>
<feature type="region of interest" description="Disordered" evidence="1">
    <location>
        <begin position="156"/>
        <end position="234"/>
    </location>
</feature>
<feature type="compositionally biased region" description="Low complexity" evidence="1">
    <location>
        <begin position="183"/>
        <end position="193"/>
    </location>
</feature>
<dbReference type="AlphaFoldDB" id="A0A7S7MA76"/>
<gene>
    <name evidence="3" type="ORF">INP52_00265</name>
</gene>
<dbReference type="Proteomes" id="UP000593735">
    <property type="component" value="Chromosome"/>
</dbReference>
<evidence type="ECO:0000313" key="4">
    <source>
        <dbReference type="Proteomes" id="UP000593735"/>
    </source>
</evidence>
<evidence type="ECO:0000256" key="1">
    <source>
        <dbReference type="SAM" id="MobiDB-lite"/>
    </source>
</evidence>
<accession>A0A7S7MA76</accession>
<reference evidence="3 4" key="1">
    <citation type="submission" date="2020-10" db="EMBL/GenBank/DDBJ databases">
        <title>Olsenella immobilis sp.nov., isolated from the mud in a fermentation cellar used for the production of Chinese strong-flavoured liquor.</title>
        <authorList>
            <person name="Lu L."/>
        </authorList>
    </citation>
    <scope>NUCLEOTIDE SEQUENCE [LARGE SCALE GENOMIC DNA]</scope>
    <source>
        <strain evidence="3 4">LZLJ-2</strain>
    </source>
</reference>
<dbReference type="EMBL" id="CP063767">
    <property type="protein sequence ID" value="QOY60698.1"/>
    <property type="molecule type" value="Genomic_DNA"/>
</dbReference>
<dbReference type="Pfam" id="PF18921">
    <property type="entry name" value="Cyanophycin_syn"/>
    <property type="match status" value="1"/>
</dbReference>
<protein>
    <recommendedName>
        <fullName evidence="2">Cyanophycin synthase-like N-terminal domain-containing protein</fullName>
    </recommendedName>
</protein>
<feature type="compositionally biased region" description="Basic and acidic residues" evidence="1">
    <location>
        <begin position="216"/>
        <end position="234"/>
    </location>
</feature>
<sequence>MAQLFEIRKVTIGPRNFEVEVEASPSAPLMTSEDPAGTELVLDLMPELRDHICMGDAAPRFGEVVEQTELAHLLEHVSVELLARTNVAGDIASGQTVETGERHYRITLACPDDVLVAGALSSAVWILQWAYAGGGDPRPDVDAIASGLADLVSSLDDAEDADASTSAPEAEEPSSREDDGPIAASEATSEAEPAPGPAPEEDPGAEPVPAAESNQDEDRDRWDMDDVPRPHLVR</sequence>